<dbReference type="Pfam" id="PF00005">
    <property type="entry name" value="ABC_tran"/>
    <property type="match status" value="2"/>
</dbReference>
<dbReference type="EMBL" id="OCPC01000005">
    <property type="protein sequence ID" value="SOE18444.1"/>
    <property type="molecule type" value="Genomic_DNA"/>
</dbReference>
<evidence type="ECO:0000256" key="3">
    <source>
        <dbReference type="ARBA" id="ARBA00022597"/>
    </source>
</evidence>
<dbReference type="CDD" id="cd03215">
    <property type="entry name" value="ABC_Carb_Monos_II"/>
    <property type="match status" value="1"/>
</dbReference>
<evidence type="ECO:0000259" key="8">
    <source>
        <dbReference type="PROSITE" id="PS50893"/>
    </source>
</evidence>
<dbReference type="CDD" id="cd03216">
    <property type="entry name" value="ABC_Carb_Monos_I"/>
    <property type="match status" value="1"/>
</dbReference>
<feature type="domain" description="ABC transporter" evidence="8">
    <location>
        <begin position="246"/>
        <end position="497"/>
    </location>
</feature>
<feature type="domain" description="ABC transporter" evidence="8">
    <location>
        <begin position="6"/>
        <end position="245"/>
    </location>
</feature>
<comment type="similarity">
    <text evidence="1">Belongs to the ABC transporter superfamily.</text>
</comment>
<keyword evidence="3" id="KW-0762">Sugar transport</keyword>
<dbReference type="InterPro" id="IPR017871">
    <property type="entry name" value="ABC_transporter-like_CS"/>
</dbReference>
<name>A0A286IGI9_9HYPH</name>
<dbReference type="GO" id="GO:0016887">
    <property type="term" value="F:ATP hydrolysis activity"/>
    <property type="evidence" value="ECO:0007669"/>
    <property type="project" value="InterPro"/>
</dbReference>
<reference evidence="10" key="1">
    <citation type="submission" date="2017-08" db="EMBL/GenBank/DDBJ databases">
        <authorList>
            <person name="Varghese N."/>
            <person name="Submissions S."/>
        </authorList>
    </citation>
    <scope>NUCLEOTIDE SEQUENCE [LARGE SCALE GENOMIC DNA]</scope>
    <source>
        <strain evidence="10">KCTC 23107</strain>
    </source>
</reference>
<dbReference type="InterPro" id="IPR003439">
    <property type="entry name" value="ABC_transporter-like_ATP-bd"/>
</dbReference>
<accession>A0A286IGI9</accession>
<dbReference type="PANTHER" id="PTHR43790:SF9">
    <property type="entry name" value="GALACTOFURANOSE TRANSPORTER ATP-BINDING PROTEIN YTFR"/>
    <property type="match status" value="1"/>
</dbReference>
<dbReference type="RefSeq" id="WP_097108921.1">
    <property type="nucleotide sequence ID" value="NZ_OCPC01000005.1"/>
</dbReference>
<dbReference type="AlphaFoldDB" id="A0A286IGI9"/>
<dbReference type="SMART" id="SM00382">
    <property type="entry name" value="AAA"/>
    <property type="match status" value="2"/>
</dbReference>
<keyword evidence="2" id="KW-0813">Transport</keyword>
<dbReference type="Gene3D" id="3.40.50.300">
    <property type="entry name" value="P-loop containing nucleotide triphosphate hydrolases"/>
    <property type="match status" value="2"/>
</dbReference>
<dbReference type="Proteomes" id="UP000219465">
    <property type="component" value="Unassembled WGS sequence"/>
</dbReference>
<evidence type="ECO:0000256" key="5">
    <source>
        <dbReference type="ARBA" id="ARBA00022741"/>
    </source>
</evidence>
<dbReference type="GO" id="GO:0005524">
    <property type="term" value="F:ATP binding"/>
    <property type="evidence" value="ECO:0007669"/>
    <property type="project" value="UniProtKB-KW"/>
</dbReference>
<protein>
    <submittedName>
        <fullName evidence="9">Monosaccharide ABC transporter ATP-binding protein (CUT2 family)</fullName>
    </submittedName>
</protein>
<dbReference type="PANTHER" id="PTHR43790">
    <property type="entry name" value="CARBOHYDRATE TRANSPORT ATP-BINDING PROTEIN MG119-RELATED"/>
    <property type="match status" value="1"/>
</dbReference>
<dbReference type="InterPro" id="IPR050107">
    <property type="entry name" value="ABC_carbohydrate_import_ATPase"/>
</dbReference>
<organism evidence="9 10">
    <name type="scientific">Hoeflea halophila</name>
    <dbReference type="NCBI Taxonomy" id="714899"/>
    <lineage>
        <taxon>Bacteria</taxon>
        <taxon>Pseudomonadati</taxon>
        <taxon>Pseudomonadota</taxon>
        <taxon>Alphaproteobacteria</taxon>
        <taxon>Hyphomicrobiales</taxon>
        <taxon>Rhizobiaceae</taxon>
        <taxon>Hoeflea</taxon>
    </lineage>
</organism>
<keyword evidence="10" id="KW-1185">Reference proteome</keyword>
<gene>
    <name evidence="9" type="ORF">SAMN05877838_3368</name>
</gene>
<evidence type="ECO:0000256" key="2">
    <source>
        <dbReference type="ARBA" id="ARBA00022448"/>
    </source>
</evidence>
<evidence type="ECO:0000313" key="10">
    <source>
        <dbReference type="Proteomes" id="UP000219465"/>
    </source>
</evidence>
<keyword evidence="6 9" id="KW-0067">ATP-binding</keyword>
<keyword evidence="7" id="KW-0472">Membrane</keyword>
<dbReference type="InterPro" id="IPR003593">
    <property type="entry name" value="AAA+_ATPase"/>
</dbReference>
<evidence type="ECO:0000256" key="4">
    <source>
        <dbReference type="ARBA" id="ARBA00022737"/>
    </source>
</evidence>
<evidence type="ECO:0000256" key="1">
    <source>
        <dbReference type="ARBA" id="ARBA00005417"/>
    </source>
</evidence>
<keyword evidence="5" id="KW-0547">Nucleotide-binding</keyword>
<dbReference type="OrthoDB" id="9805029at2"/>
<evidence type="ECO:0000256" key="6">
    <source>
        <dbReference type="ARBA" id="ARBA00022840"/>
    </source>
</evidence>
<dbReference type="PROSITE" id="PS50893">
    <property type="entry name" value="ABC_TRANSPORTER_2"/>
    <property type="match status" value="2"/>
</dbReference>
<evidence type="ECO:0000313" key="9">
    <source>
        <dbReference type="EMBL" id="SOE18444.1"/>
    </source>
</evidence>
<dbReference type="SUPFAM" id="SSF52540">
    <property type="entry name" value="P-loop containing nucleoside triphosphate hydrolases"/>
    <property type="match status" value="2"/>
</dbReference>
<dbReference type="PROSITE" id="PS00211">
    <property type="entry name" value="ABC_TRANSPORTER_1"/>
    <property type="match status" value="1"/>
</dbReference>
<evidence type="ECO:0000256" key="7">
    <source>
        <dbReference type="ARBA" id="ARBA00023136"/>
    </source>
</evidence>
<sequence>MNGTLCDLRGVSKSFGDNRVLKQLNLSLPAGSVTVLMGANGAGKSTLVKILSGVHKLDAGSISLLGKDFLPSSPSEAIRAGVVTVHQNINDGVIPDLDVASNLLIDRLAEPGYGFFLKRQQNYAEAERIASQMGLSLNVRQSVAELGVADRQLIAIARAMAHDPQLLILDEPTSSLSASEAERLFLLIERLAAKGVAVLYISHRMSDIRRIADRIVSMRDGEISGVFEGDSLDYEGAVNAMLGHRMTDVDITIARPGRCVLEIEKLRLLPDSTPFDLELCENEVVAVTGLLGSGKSAFAQSLFGLGRPAAGQIRIDGQDYAPATPQAAIRHGVFMSAKDRANNAVVADFDITRNITLPFLTRYSHLSFARRSQERRTADEMIEALSIVCRSNSDPIGTLSGGNQQKVMLARWLAEECRLLLLDEPFQGVDIRARRDIGRKIRETAQNRATLVFVAELDEALEVADRIIVMTEHSVTAEFRNENVDINNILTAVTGAVLTDNDSAARTALA</sequence>
<proteinExistence type="inferred from homology"/>
<keyword evidence="4" id="KW-0677">Repeat</keyword>
<dbReference type="InterPro" id="IPR027417">
    <property type="entry name" value="P-loop_NTPase"/>
</dbReference>